<protein>
    <submittedName>
        <fullName evidence="1">11584_t:CDS:1</fullName>
    </submittedName>
</protein>
<dbReference type="EMBL" id="CAJVPM010000954">
    <property type="protein sequence ID" value="CAG8456095.1"/>
    <property type="molecule type" value="Genomic_DNA"/>
</dbReference>
<evidence type="ECO:0000313" key="1">
    <source>
        <dbReference type="EMBL" id="CAG8456095.1"/>
    </source>
</evidence>
<name>A0ACA9K711_9GLOM</name>
<organism evidence="1 2">
    <name type="scientific">Scutellospora calospora</name>
    <dbReference type="NCBI Taxonomy" id="85575"/>
    <lineage>
        <taxon>Eukaryota</taxon>
        <taxon>Fungi</taxon>
        <taxon>Fungi incertae sedis</taxon>
        <taxon>Mucoromycota</taxon>
        <taxon>Glomeromycotina</taxon>
        <taxon>Glomeromycetes</taxon>
        <taxon>Diversisporales</taxon>
        <taxon>Gigasporaceae</taxon>
        <taxon>Scutellospora</taxon>
    </lineage>
</organism>
<reference evidence="1" key="1">
    <citation type="submission" date="2021-06" db="EMBL/GenBank/DDBJ databases">
        <authorList>
            <person name="Kallberg Y."/>
            <person name="Tangrot J."/>
            <person name="Rosling A."/>
        </authorList>
    </citation>
    <scope>NUCLEOTIDE SEQUENCE</scope>
    <source>
        <strain evidence="1">AU212A</strain>
    </source>
</reference>
<evidence type="ECO:0000313" key="2">
    <source>
        <dbReference type="Proteomes" id="UP000789860"/>
    </source>
</evidence>
<proteinExistence type="predicted"/>
<accession>A0ACA9K711</accession>
<comment type="caution">
    <text evidence="1">The sequence shown here is derived from an EMBL/GenBank/DDBJ whole genome shotgun (WGS) entry which is preliminary data.</text>
</comment>
<gene>
    <name evidence="1" type="ORF">SCALOS_LOCUS1406</name>
</gene>
<sequence>LYPIRLYFKTLVILKVCEFITEVVQSNSAFGPCPRYICKCDEIQSDICETATVAISSVYHQLFKIKTKFSGLEIVRIGSNEITTNLAGPGFKSAFIYQYNKSRALFFQEIDKNHCRVTIYYECNACINFIEQNPDLVWSKIGILQQYNGNQLFELTNQYTKNLIQAAQIPCCTLNEWNNKEIMTNIYNYHLKRHIMVNINWYQFFCNWLEQPNIIIELSCSDITSYKKDQSKFEFWSRSITLNSDRSSLSILYDIGFVTSAPLYSSMNAFWNSFHNSLEINKCGIDGCQRVLSIIANDFNYEVSNDLICAARKHAHIYGPGGLVTNKPVIRHKKMLSEKNVQLQSFLMDKANVIMSSYKTDPITNEPILHAINRYIRLDFDVTVGQDIKNVIKGIKRTFVANLNPIQNRGSGEWKIFTIAELDKFRKKDINKPTPQVSIHTTPSSE</sequence>
<keyword evidence="2" id="KW-1185">Reference proteome</keyword>
<feature type="non-terminal residue" evidence="1">
    <location>
        <position position="1"/>
    </location>
</feature>
<dbReference type="Proteomes" id="UP000789860">
    <property type="component" value="Unassembled WGS sequence"/>
</dbReference>